<evidence type="ECO:0000313" key="2">
    <source>
        <dbReference type="EMBL" id="KIK58851.1"/>
    </source>
</evidence>
<keyword evidence="3" id="KW-1185">Reference proteome</keyword>
<accession>A0A0D0BTS0</accession>
<evidence type="ECO:0000313" key="3">
    <source>
        <dbReference type="Proteomes" id="UP000053593"/>
    </source>
</evidence>
<reference evidence="2 3" key="1">
    <citation type="submission" date="2014-04" db="EMBL/GenBank/DDBJ databases">
        <title>Evolutionary Origins and Diversification of the Mycorrhizal Mutualists.</title>
        <authorList>
            <consortium name="DOE Joint Genome Institute"/>
            <consortium name="Mycorrhizal Genomics Consortium"/>
            <person name="Kohler A."/>
            <person name="Kuo A."/>
            <person name="Nagy L.G."/>
            <person name="Floudas D."/>
            <person name="Copeland A."/>
            <person name="Barry K.W."/>
            <person name="Cichocki N."/>
            <person name="Veneault-Fourrey C."/>
            <person name="LaButti K."/>
            <person name="Lindquist E.A."/>
            <person name="Lipzen A."/>
            <person name="Lundell T."/>
            <person name="Morin E."/>
            <person name="Murat C."/>
            <person name="Riley R."/>
            <person name="Ohm R."/>
            <person name="Sun H."/>
            <person name="Tunlid A."/>
            <person name="Henrissat B."/>
            <person name="Grigoriev I.V."/>
            <person name="Hibbett D.S."/>
            <person name="Martin F."/>
        </authorList>
    </citation>
    <scope>NUCLEOTIDE SEQUENCE [LARGE SCALE GENOMIC DNA]</scope>
    <source>
        <strain evidence="2 3">FD-317 M1</strain>
    </source>
</reference>
<protein>
    <submittedName>
        <fullName evidence="2">Uncharacterized protein</fullName>
    </submittedName>
</protein>
<gene>
    <name evidence="2" type="ORF">GYMLUDRAFT_245636</name>
</gene>
<name>A0A0D0BTS0_9AGAR</name>
<feature type="signal peptide" evidence="1">
    <location>
        <begin position="1"/>
        <end position="24"/>
    </location>
</feature>
<evidence type="ECO:0000256" key="1">
    <source>
        <dbReference type="SAM" id="SignalP"/>
    </source>
</evidence>
<dbReference type="EMBL" id="KN834782">
    <property type="protein sequence ID" value="KIK58851.1"/>
    <property type="molecule type" value="Genomic_DNA"/>
</dbReference>
<organism evidence="2 3">
    <name type="scientific">Collybiopsis luxurians FD-317 M1</name>
    <dbReference type="NCBI Taxonomy" id="944289"/>
    <lineage>
        <taxon>Eukaryota</taxon>
        <taxon>Fungi</taxon>
        <taxon>Dikarya</taxon>
        <taxon>Basidiomycota</taxon>
        <taxon>Agaricomycotina</taxon>
        <taxon>Agaricomycetes</taxon>
        <taxon>Agaricomycetidae</taxon>
        <taxon>Agaricales</taxon>
        <taxon>Marasmiineae</taxon>
        <taxon>Omphalotaceae</taxon>
        <taxon>Collybiopsis</taxon>
        <taxon>Collybiopsis luxurians</taxon>
    </lineage>
</organism>
<sequence length="490" mass="55487">MLGPQWNRLWIWLRGALLNLTVYLSPFHIPGTSRNDDAIYSTSSLLLCILEQGVASQSLIDRIHLSIGFGVYLGRSLVISVYWGEKDPQSGTIPFMVHHLILCGPRWLHSVTDTMHSGSEILAGTKFSELWRRKIQDEFFDSSTKIHRLTLIPDGLERVARKCYNFHCLCLLLSAIGLPGAGNRMLEEATQNLYHLAHLWWTLLSNEIELTGGDGHPGDWEKFSRVTCFGMIMLFFDSCFDGGPRWVVAGLNMETDRNGYKAFVVVFVHNFKSIKHVRKGLGNMECKLALTLLGQDQYAVAFHKKWNMLLSASRNKDFQSARKAWKYDFSADGPFCANAPQCLSDDPPHKEEVWCNSHWNECSTLTASYNEHPVLQLDRPSVVSVMIFDRAYHSKMLHDTAISMASVICATLAEANFGFTKCAVLIDFSTIPSSISAKTQEDLTNYLLPVYHSQMARLNFNVVLVRKIPINGFEYFYTLSSKWDLSTNFG</sequence>
<dbReference type="AlphaFoldDB" id="A0A0D0BTS0"/>
<feature type="chain" id="PRO_5002207964" evidence="1">
    <location>
        <begin position="25"/>
        <end position="490"/>
    </location>
</feature>
<keyword evidence="1" id="KW-0732">Signal</keyword>
<dbReference type="HOGENOM" id="CLU_556732_0_0_1"/>
<proteinExistence type="predicted"/>
<dbReference type="Proteomes" id="UP000053593">
    <property type="component" value="Unassembled WGS sequence"/>
</dbReference>